<dbReference type="GO" id="GO:0009279">
    <property type="term" value="C:cell outer membrane"/>
    <property type="evidence" value="ECO:0007669"/>
    <property type="project" value="UniProtKB-SubCell"/>
</dbReference>
<comment type="subcellular location">
    <subcellularLocation>
        <location evidence="1">Cell outer membrane</location>
        <topology evidence="1">Lipid-anchor</topology>
    </subcellularLocation>
</comment>
<accession>A0A0A8E223</accession>
<sequence>MMKKLFLLIFLSYSLTGCGQTGPLYLPEDQQKDNETTKISSGSTIATDQNDVSSSSTNTQKTVSKVDDDPTPPSRNTNVPTSELADSGDNFNYDVNIQDSSEAGGTP</sequence>
<name>A0A0A8E223_9GAMM</name>
<evidence type="ECO:0008006" key="11">
    <source>
        <dbReference type="Google" id="ProtNLM"/>
    </source>
</evidence>
<evidence type="ECO:0000256" key="2">
    <source>
        <dbReference type="ARBA" id="ARBA00022729"/>
    </source>
</evidence>
<reference evidence="9 10" key="1">
    <citation type="submission" date="2014-12" db="EMBL/GenBank/DDBJ databases">
        <title>Complete genome sequence of Francisella guanzhouensis strain 08HL01032 isolated from air-conditioning system in China.</title>
        <authorList>
            <person name="Svensson D."/>
            <person name="Ohrman C."/>
            <person name="Backman S."/>
            <person name="Karlsson E."/>
            <person name="Nilsson E."/>
            <person name="Bystrom M."/>
            <person name="Larkeryd A."/>
            <person name="Stenberg P."/>
            <person name="Scholtz H.C."/>
            <person name="Forsman M."/>
            <person name="Sjodin A."/>
        </authorList>
    </citation>
    <scope>NUCLEOTIDE SEQUENCE [LARGE SCALE GENOMIC DNA]</scope>
    <source>
        <strain evidence="9 10">08HL01032</strain>
    </source>
</reference>
<dbReference type="Pfam" id="PF13627">
    <property type="entry name" value="LptM_cons"/>
    <property type="match status" value="1"/>
</dbReference>
<keyword evidence="2 8" id="KW-0732">Signal</keyword>
<evidence type="ECO:0000256" key="4">
    <source>
        <dbReference type="ARBA" id="ARBA00023139"/>
    </source>
</evidence>
<proteinExistence type="predicted"/>
<evidence type="ECO:0000256" key="1">
    <source>
        <dbReference type="ARBA" id="ARBA00004459"/>
    </source>
</evidence>
<dbReference type="Proteomes" id="UP000031104">
    <property type="component" value="Chromosome"/>
</dbReference>
<protein>
    <recommendedName>
        <fullName evidence="11">Lipoprotein</fullName>
    </recommendedName>
</protein>
<evidence type="ECO:0000313" key="9">
    <source>
        <dbReference type="EMBL" id="AJC48260.1"/>
    </source>
</evidence>
<feature type="compositionally biased region" description="Polar residues" evidence="7">
    <location>
        <begin position="37"/>
        <end position="63"/>
    </location>
</feature>
<keyword evidence="4" id="KW-0564">Palmitate</keyword>
<dbReference type="KEGG" id="fgu:SD28_00565"/>
<dbReference type="InterPro" id="IPR032831">
    <property type="entry name" value="LptM_cons"/>
</dbReference>
<feature type="signal peptide" evidence="8">
    <location>
        <begin position="1"/>
        <end position="19"/>
    </location>
</feature>
<keyword evidence="10" id="KW-1185">Reference proteome</keyword>
<dbReference type="NCBIfam" id="NF047847">
    <property type="entry name" value="SS_mature_LptM"/>
    <property type="match status" value="1"/>
</dbReference>
<evidence type="ECO:0000256" key="8">
    <source>
        <dbReference type="SAM" id="SignalP"/>
    </source>
</evidence>
<dbReference type="HOGENOM" id="CLU_2193133_0_0_6"/>
<dbReference type="STRING" id="594679.SD28_00565"/>
<evidence type="ECO:0000256" key="3">
    <source>
        <dbReference type="ARBA" id="ARBA00023136"/>
    </source>
</evidence>
<keyword evidence="3" id="KW-0472">Membrane</keyword>
<evidence type="ECO:0000256" key="5">
    <source>
        <dbReference type="ARBA" id="ARBA00023237"/>
    </source>
</evidence>
<dbReference type="PROSITE" id="PS51257">
    <property type="entry name" value="PROKAR_LIPOPROTEIN"/>
    <property type="match status" value="1"/>
</dbReference>
<evidence type="ECO:0000256" key="7">
    <source>
        <dbReference type="SAM" id="MobiDB-lite"/>
    </source>
</evidence>
<keyword evidence="5" id="KW-0998">Cell outer membrane</keyword>
<gene>
    <name evidence="9" type="ORF">SD28_00565</name>
</gene>
<evidence type="ECO:0000313" key="10">
    <source>
        <dbReference type="Proteomes" id="UP000031104"/>
    </source>
</evidence>
<feature type="region of interest" description="Disordered" evidence="7">
    <location>
        <begin position="21"/>
        <end position="107"/>
    </location>
</feature>
<dbReference type="AlphaFoldDB" id="A0A0A8E223"/>
<feature type="chain" id="PRO_5002050040" description="Lipoprotein" evidence="8">
    <location>
        <begin position="20"/>
        <end position="107"/>
    </location>
</feature>
<evidence type="ECO:0000256" key="6">
    <source>
        <dbReference type="ARBA" id="ARBA00023288"/>
    </source>
</evidence>
<dbReference type="EMBL" id="CP010427">
    <property type="protein sequence ID" value="AJC48260.1"/>
    <property type="molecule type" value="Genomic_DNA"/>
</dbReference>
<organism evidence="9 10">
    <name type="scientific">Allofrancisella guangzhouensis</name>
    <dbReference type="NCBI Taxonomy" id="594679"/>
    <lineage>
        <taxon>Bacteria</taxon>
        <taxon>Pseudomonadati</taxon>
        <taxon>Pseudomonadota</taxon>
        <taxon>Gammaproteobacteria</taxon>
        <taxon>Thiotrichales</taxon>
        <taxon>Francisellaceae</taxon>
        <taxon>Allofrancisella</taxon>
    </lineage>
</organism>
<feature type="compositionally biased region" description="Polar residues" evidence="7">
    <location>
        <begin position="89"/>
        <end position="107"/>
    </location>
</feature>
<keyword evidence="6" id="KW-0449">Lipoprotein</keyword>